<sequence>MSNILSRTFNIGYGLNDGMSNILAGWFDIGKKTSNTA</sequence>
<evidence type="ECO:0000313" key="1">
    <source>
        <dbReference type="EMBL" id="KYD22262.1"/>
    </source>
</evidence>
<protein>
    <submittedName>
        <fullName evidence="1">Uncharacterized protein</fullName>
    </submittedName>
</protein>
<gene>
    <name evidence="1" type="ORF">B4135_1392</name>
</gene>
<dbReference type="STRING" id="301148.B4135_1392"/>
<accession>A0A150MD84</accession>
<reference evidence="1 2" key="1">
    <citation type="submission" date="2016-01" db="EMBL/GenBank/DDBJ databases">
        <title>Draft Genome Sequences of Seven Thermophilic Sporeformers Isolated from Foods.</title>
        <authorList>
            <person name="Berendsen E.M."/>
            <person name="Wells-Bennik M.H."/>
            <person name="Krawcyk A.O."/>
            <person name="De Jong A."/>
            <person name="Holsappel S."/>
            <person name="Eijlander R.T."/>
            <person name="Kuipers O.P."/>
        </authorList>
    </citation>
    <scope>NUCLEOTIDE SEQUENCE [LARGE SCALE GENOMIC DNA]</scope>
    <source>
        <strain evidence="1 2">B4135</strain>
    </source>
</reference>
<proteinExistence type="predicted"/>
<dbReference type="AlphaFoldDB" id="A0A150MD84"/>
<comment type="caution">
    <text evidence="1">The sequence shown here is derived from an EMBL/GenBank/DDBJ whole genome shotgun (WGS) entry which is preliminary data.</text>
</comment>
<dbReference type="Proteomes" id="UP000075683">
    <property type="component" value="Unassembled WGS sequence"/>
</dbReference>
<evidence type="ECO:0000313" key="2">
    <source>
        <dbReference type="Proteomes" id="UP000075683"/>
    </source>
</evidence>
<organism evidence="1 2">
    <name type="scientific">Caldibacillus debilis</name>
    <dbReference type="NCBI Taxonomy" id="301148"/>
    <lineage>
        <taxon>Bacteria</taxon>
        <taxon>Bacillati</taxon>
        <taxon>Bacillota</taxon>
        <taxon>Bacilli</taxon>
        <taxon>Bacillales</taxon>
        <taxon>Bacillaceae</taxon>
        <taxon>Caldibacillus</taxon>
    </lineage>
</organism>
<dbReference type="EMBL" id="LQYT01000012">
    <property type="protein sequence ID" value="KYD22262.1"/>
    <property type="molecule type" value="Genomic_DNA"/>
</dbReference>
<name>A0A150MD84_9BACI</name>